<keyword evidence="2" id="KW-0560">Oxidoreductase</keyword>
<dbReference type="KEGG" id="dku:Desku_0169"/>
<dbReference type="InterPro" id="IPR012302">
    <property type="entry name" value="Malic_NAD-bd"/>
</dbReference>
<dbReference type="GO" id="GO:0046872">
    <property type="term" value="F:metal ion binding"/>
    <property type="evidence" value="ECO:0007669"/>
    <property type="project" value="UniProtKB-KW"/>
</dbReference>
<dbReference type="InterPro" id="IPR037062">
    <property type="entry name" value="Malic_N_dom_sf"/>
</dbReference>
<evidence type="ECO:0000313" key="8">
    <source>
        <dbReference type="EMBL" id="AEG13813.1"/>
    </source>
</evidence>
<evidence type="ECO:0000256" key="2">
    <source>
        <dbReference type="ARBA" id="ARBA00023002"/>
    </source>
</evidence>
<dbReference type="RefSeq" id="WP_013821328.1">
    <property type="nucleotide sequence ID" value="NC_015573.1"/>
</dbReference>
<dbReference type="Proteomes" id="UP000009229">
    <property type="component" value="Chromosome"/>
</dbReference>
<evidence type="ECO:0000256" key="3">
    <source>
        <dbReference type="PIRSR" id="PIRSR000106-1"/>
    </source>
</evidence>
<gene>
    <name evidence="8" type="ordered locus">Desku_0169</name>
</gene>
<feature type="domain" description="Malic enzyme NAD-binding" evidence="6">
    <location>
        <begin position="160"/>
        <end position="383"/>
    </location>
</feature>
<evidence type="ECO:0000259" key="7">
    <source>
        <dbReference type="SMART" id="SM01274"/>
    </source>
</evidence>
<evidence type="ECO:0000259" key="6">
    <source>
        <dbReference type="SMART" id="SM00919"/>
    </source>
</evidence>
<evidence type="ECO:0000256" key="5">
    <source>
        <dbReference type="PIRSR" id="PIRSR000106-3"/>
    </source>
</evidence>
<dbReference type="CDD" id="cd05311">
    <property type="entry name" value="NAD_bind_2_malic_enz"/>
    <property type="match status" value="1"/>
</dbReference>
<organism evidence="8 9">
    <name type="scientific">Desulfofundulus kuznetsovii (strain DSM 6115 / VKM B-1805 / 17)</name>
    <name type="common">Desulfotomaculum kuznetsovii</name>
    <dbReference type="NCBI Taxonomy" id="760568"/>
    <lineage>
        <taxon>Bacteria</taxon>
        <taxon>Bacillati</taxon>
        <taxon>Bacillota</taxon>
        <taxon>Clostridia</taxon>
        <taxon>Eubacteriales</taxon>
        <taxon>Peptococcaceae</taxon>
        <taxon>Desulfofundulus</taxon>
    </lineage>
</organism>
<reference evidence="9" key="1">
    <citation type="submission" date="2011-05" db="EMBL/GenBank/DDBJ databases">
        <title>Complete sequence of Desulfotomaculum kuznetsovii DSM 6115.</title>
        <authorList>
            <person name="Lucas S."/>
            <person name="Han J."/>
            <person name="Lapidus A."/>
            <person name="Cheng J.-F."/>
            <person name="Goodwin L."/>
            <person name="Pitluck S."/>
            <person name="Peters L."/>
            <person name="Mikhailova N."/>
            <person name="Lu M."/>
            <person name="Saunders E."/>
            <person name="Han C."/>
            <person name="Tapia R."/>
            <person name="Land M."/>
            <person name="Hauser L."/>
            <person name="Kyrpides N."/>
            <person name="Ivanova N."/>
            <person name="Pagani I."/>
            <person name="Nazina T."/>
            <person name="Ivanova A."/>
            <person name="Parshina S."/>
            <person name="Kuever J."/>
            <person name="Muyzer G."/>
            <person name="Plugge C."/>
            <person name="Stams A."/>
            <person name="Woyke T."/>
        </authorList>
    </citation>
    <scope>NUCLEOTIDE SEQUENCE [LARGE SCALE GENOMIC DNA]</scope>
    <source>
        <strain evidence="9">DSM 6115 / VKM B-1805 / 17</strain>
    </source>
</reference>
<dbReference type="InterPro" id="IPR036291">
    <property type="entry name" value="NAD(P)-bd_dom_sf"/>
</dbReference>
<feature type="binding site" evidence="5">
    <location>
        <position position="159"/>
    </location>
    <ligand>
        <name>a divalent metal cation</name>
        <dbReference type="ChEBI" id="CHEBI:60240"/>
    </ligand>
</feature>
<dbReference type="SMART" id="SM00919">
    <property type="entry name" value="Malic_M"/>
    <property type="match status" value="1"/>
</dbReference>
<dbReference type="PIRSF" id="PIRSF000106">
    <property type="entry name" value="ME"/>
    <property type="match status" value="1"/>
</dbReference>
<dbReference type="SUPFAM" id="SSF53223">
    <property type="entry name" value="Aminoacid dehydrogenase-like, N-terminal domain"/>
    <property type="match status" value="1"/>
</dbReference>
<dbReference type="InterPro" id="IPR051674">
    <property type="entry name" value="Malate_Decarboxylase"/>
</dbReference>
<keyword evidence="9" id="KW-1185">Reference proteome</keyword>
<comment type="similarity">
    <text evidence="1">Belongs to the malic enzymes family.</text>
</comment>
<dbReference type="SUPFAM" id="SSF51735">
    <property type="entry name" value="NAD(P)-binding Rossmann-fold domains"/>
    <property type="match status" value="1"/>
</dbReference>
<sequence>MDYYQKGIELVKKNRGKFEVVSKVTVKDLEDLSVAYTPGVAGPTLKVKENPQLAYSYTIKGSFVPVVTDGSAVLGLGNIGPEAAMVVMEGKAILLKAFAEIDAIPLCLGTLDVDEIVRTIKILEPTFGGIFLEDISAPRCFEVEERLRQELSIPVFHDDQHGTAIATAAALWNALKVVKKSINEIRVVINGAGASGYETARLLMTMGVRYMVVCDTSGAIYLGRPGGMNKYKRRLAQATNPWKIKTLEEAMVGADVFIGLSGPGVLNEKMVRSMSKDPIIFAMSNPIPEIFPDEAKEYGAKVVGTGRSDFKNQVNNLLAFPGVMRGALDVRAKTINDEMKIAAAKAIAGYVRDSELDPDHVTPCALEKELAFVVARAVAKAARDSGVARAI</sequence>
<proteinExistence type="inferred from homology"/>
<evidence type="ECO:0000256" key="4">
    <source>
        <dbReference type="PIRSR" id="PIRSR000106-2"/>
    </source>
</evidence>
<comment type="cofactor">
    <cofactor evidence="5">
        <name>Mg(2+)</name>
        <dbReference type="ChEBI" id="CHEBI:18420"/>
    </cofactor>
    <cofactor evidence="5">
        <name>Mn(2+)</name>
        <dbReference type="ChEBI" id="CHEBI:29035"/>
    </cofactor>
    <text evidence="5">Divalent metal cations. Prefers magnesium or manganese.</text>
</comment>
<dbReference type="GO" id="GO:0004470">
    <property type="term" value="F:malic enzyme activity"/>
    <property type="evidence" value="ECO:0007669"/>
    <property type="project" value="InterPro"/>
</dbReference>
<accession>A0AAU8Q006</accession>
<feature type="domain" description="Malic enzyme N-terminal" evidence="7">
    <location>
        <begin position="15"/>
        <end position="148"/>
    </location>
</feature>
<feature type="active site" description="Proton acceptor" evidence="3">
    <location>
        <position position="91"/>
    </location>
</feature>
<dbReference type="InterPro" id="IPR045213">
    <property type="entry name" value="Malic_NAD-bd_bact_type"/>
</dbReference>
<dbReference type="EMBL" id="CP002770">
    <property type="protein sequence ID" value="AEG13813.1"/>
    <property type="molecule type" value="Genomic_DNA"/>
</dbReference>
<dbReference type="Gene3D" id="3.40.50.720">
    <property type="entry name" value="NAD(P)-binding Rossmann-like Domain"/>
    <property type="match status" value="1"/>
</dbReference>
<dbReference type="PANTHER" id="PTHR43237:SF4">
    <property type="entry name" value="NADP-DEPENDENT MALIC ENZYME"/>
    <property type="match status" value="1"/>
</dbReference>
<feature type="binding site" evidence="5">
    <location>
        <position position="134"/>
    </location>
    <ligand>
        <name>a divalent metal cation</name>
        <dbReference type="ChEBI" id="CHEBI:60240"/>
    </ligand>
</feature>
<dbReference type="InterPro" id="IPR012301">
    <property type="entry name" value="Malic_N_dom"/>
</dbReference>
<dbReference type="InterPro" id="IPR046346">
    <property type="entry name" value="Aminoacid_DH-like_N_sf"/>
</dbReference>
<protein>
    <submittedName>
        <fullName evidence="8">Malic protein NAD-binding protein</fullName>
    </submittedName>
</protein>
<dbReference type="InterPro" id="IPR001891">
    <property type="entry name" value="Malic_OxRdtase"/>
</dbReference>
<dbReference type="PANTHER" id="PTHR43237">
    <property type="entry name" value="NADP-DEPENDENT MALIC ENZYME"/>
    <property type="match status" value="1"/>
</dbReference>
<feature type="binding site" evidence="5">
    <location>
        <position position="133"/>
    </location>
    <ligand>
        <name>a divalent metal cation</name>
        <dbReference type="ChEBI" id="CHEBI:60240"/>
    </ligand>
</feature>
<dbReference type="Pfam" id="PF03949">
    <property type="entry name" value="Malic_M"/>
    <property type="match status" value="1"/>
</dbReference>
<dbReference type="AlphaFoldDB" id="A0AAU8Q006"/>
<feature type="binding site" evidence="4">
    <location>
        <position position="315"/>
    </location>
    <ligand>
        <name>(S)-malate</name>
        <dbReference type="ChEBI" id="CHEBI:15589"/>
    </ligand>
</feature>
<keyword evidence="5" id="KW-0479">Metal-binding</keyword>
<feature type="active site" description="Proton donor" evidence="3">
    <location>
        <position position="36"/>
    </location>
</feature>
<dbReference type="FunFam" id="3.40.50.720:FF:000095">
    <property type="entry name" value="NADP-dependent malic enzyme"/>
    <property type="match status" value="1"/>
</dbReference>
<feature type="binding site" evidence="4">
    <location>
        <position position="285"/>
    </location>
    <ligand>
        <name>(S)-malate</name>
        <dbReference type="ChEBI" id="CHEBI:15589"/>
    </ligand>
</feature>
<name>A0AAU8Q006_DESK7</name>
<dbReference type="GO" id="GO:0016616">
    <property type="term" value="F:oxidoreductase activity, acting on the CH-OH group of donors, NAD or NADP as acceptor"/>
    <property type="evidence" value="ECO:0007669"/>
    <property type="project" value="InterPro"/>
</dbReference>
<evidence type="ECO:0000313" key="9">
    <source>
        <dbReference type="Proteomes" id="UP000009229"/>
    </source>
</evidence>
<dbReference type="Gene3D" id="3.40.50.10380">
    <property type="entry name" value="Malic enzyme, N-terminal domain"/>
    <property type="match status" value="1"/>
</dbReference>
<dbReference type="SMART" id="SM01274">
    <property type="entry name" value="malic"/>
    <property type="match status" value="1"/>
</dbReference>
<dbReference type="Pfam" id="PF00390">
    <property type="entry name" value="malic"/>
    <property type="match status" value="1"/>
</dbReference>
<dbReference type="GO" id="GO:0051287">
    <property type="term" value="F:NAD binding"/>
    <property type="evidence" value="ECO:0007669"/>
    <property type="project" value="InterPro"/>
</dbReference>
<evidence type="ECO:0000256" key="1">
    <source>
        <dbReference type="ARBA" id="ARBA00008785"/>
    </source>
</evidence>